<keyword evidence="2" id="KW-1185">Reference proteome</keyword>
<evidence type="ECO:0000313" key="2">
    <source>
        <dbReference type="Proteomes" id="UP000317093"/>
    </source>
</evidence>
<evidence type="ECO:0000313" key="1">
    <source>
        <dbReference type="EMBL" id="QDU62548.1"/>
    </source>
</evidence>
<evidence type="ECO:0008006" key="3">
    <source>
        <dbReference type="Google" id="ProtNLM"/>
    </source>
</evidence>
<accession>A0A518B6E7</accession>
<gene>
    <name evidence="1" type="ORF">Pan216_34150</name>
</gene>
<dbReference type="Proteomes" id="UP000317093">
    <property type="component" value="Chromosome"/>
</dbReference>
<protein>
    <recommendedName>
        <fullName evidence="3">Flagellin N-methylase</fullName>
    </recommendedName>
</protein>
<organism evidence="1 2">
    <name type="scientific">Kolteria novifilia</name>
    <dbReference type="NCBI Taxonomy" id="2527975"/>
    <lineage>
        <taxon>Bacteria</taxon>
        <taxon>Pseudomonadati</taxon>
        <taxon>Planctomycetota</taxon>
        <taxon>Planctomycetia</taxon>
        <taxon>Kolteriales</taxon>
        <taxon>Kolteriaceae</taxon>
        <taxon>Kolteria</taxon>
    </lineage>
</organism>
<dbReference type="KEGG" id="knv:Pan216_34150"/>
<reference evidence="1 2" key="1">
    <citation type="submission" date="2019-02" db="EMBL/GenBank/DDBJ databases">
        <title>Deep-cultivation of Planctomycetes and their phenomic and genomic characterization uncovers novel biology.</title>
        <authorList>
            <person name="Wiegand S."/>
            <person name="Jogler M."/>
            <person name="Boedeker C."/>
            <person name="Pinto D."/>
            <person name="Vollmers J."/>
            <person name="Rivas-Marin E."/>
            <person name="Kohn T."/>
            <person name="Peeters S.H."/>
            <person name="Heuer A."/>
            <person name="Rast P."/>
            <person name="Oberbeckmann S."/>
            <person name="Bunk B."/>
            <person name="Jeske O."/>
            <person name="Meyerdierks A."/>
            <person name="Storesund J.E."/>
            <person name="Kallscheuer N."/>
            <person name="Luecker S."/>
            <person name="Lage O.M."/>
            <person name="Pohl T."/>
            <person name="Merkel B.J."/>
            <person name="Hornburger P."/>
            <person name="Mueller R.-W."/>
            <person name="Bruemmer F."/>
            <person name="Labrenz M."/>
            <person name="Spormann A.M."/>
            <person name="Op den Camp H."/>
            <person name="Overmann J."/>
            <person name="Amann R."/>
            <person name="Jetten M.S.M."/>
            <person name="Mascher T."/>
            <person name="Medema M.H."/>
            <person name="Devos D.P."/>
            <person name="Kaster A.-K."/>
            <person name="Ovreas L."/>
            <person name="Rohde M."/>
            <person name="Galperin M.Y."/>
            <person name="Jogler C."/>
        </authorList>
    </citation>
    <scope>NUCLEOTIDE SEQUENCE [LARGE SCALE GENOMIC DNA]</scope>
    <source>
        <strain evidence="1 2">Pan216</strain>
    </source>
</reference>
<dbReference type="AlphaFoldDB" id="A0A518B6E7"/>
<proteinExistence type="predicted"/>
<sequence length="159" mass="18169">MENRVSRTGTDSWWREKLISLYESIDEQISEAGPRCEASGKCCRFKEFDHTLFLTEPEAELLLEPGLPPGPHDGTIGCPYQVGGLCTARERRPVACRTFFCDPSFEEKMVTMTEDSIGRLKAWHRESGRAWTYRPLAYFLGDQRAPQERSSLPVLHELT</sequence>
<name>A0A518B6E7_9BACT</name>
<dbReference type="EMBL" id="CP036279">
    <property type="protein sequence ID" value="QDU62548.1"/>
    <property type="molecule type" value="Genomic_DNA"/>
</dbReference>